<protein>
    <submittedName>
        <fullName evidence="2">Uncharacterized protein</fullName>
    </submittedName>
</protein>
<comment type="caution">
    <text evidence="2">The sequence shown here is derived from an EMBL/GenBank/DDBJ whole genome shotgun (WGS) entry which is preliminary data.</text>
</comment>
<feature type="chain" id="PRO_5020813687" evidence="1">
    <location>
        <begin position="26"/>
        <end position="189"/>
    </location>
</feature>
<evidence type="ECO:0000313" key="2">
    <source>
        <dbReference type="EMBL" id="TCO53767.1"/>
    </source>
</evidence>
<organism evidence="2 3">
    <name type="scientific">Actinocrispum wychmicini</name>
    <dbReference type="NCBI Taxonomy" id="1213861"/>
    <lineage>
        <taxon>Bacteria</taxon>
        <taxon>Bacillati</taxon>
        <taxon>Actinomycetota</taxon>
        <taxon>Actinomycetes</taxon>
        <taxon>Pseudonocardiales</taxon>
        <taxon>Pseudonocardiaceae</taxon>
        <taxon>Actinocrispum</taxon>
    </lineage>
</organism>
<sequence>MRLRIALTAALTAATLSACGSTDTAATPPPAPTTTTRDTAELLAWVDKVCGVTVTSIAPLQQQPTLDWNNLPKMKTQFLDYLTKSSQSLATGVTALGPLKTGPTKDAERYVDTHTQTLTKMKDSLDKATKDVQGANPKDSLNFGLTLQSVGNEIQLAAIGAGSPIGILVEKDLADAEKQAPNCKKLQSS</sequence>
<dbReference type="RefSeq" id="WP_132123712.1">
    <property type="nucleotide sequence ID" value="NZ_SLWS01000010.1"/>
</dbReference>
<dbReference type="PROSITE" id="PS51257">
    <property type="entry name" value="PROKAR_LIPOPROTEIN"/>
    <property type="match status" value="1"/>
</dbReference>
<evidence type="ECO:0000313" key="3">
    <source>
        <dbReference type="Proteomes" id="UP000295680"/>
    </source>
</evidence>
<proteinExistence type="predicted"/>
<dbReference type="EMBL" id="SLWS01000010">
    <property type="protein sequence ID" value="TCO53767.1"/>
    <property type="molecule type" value="Genomic_DNA"/>
</dbReference>
<dbReference type="Proteomes" id="UP000295680">
    <property type="component" value="Unassembled WGS sequence"/>
</dbReference>
<feature type="signal peptide" evidence="1">
    <location>
        <begin position="1"/>
        <end position="25"/>
    </location>
</feature>
<keyword evidence="3" id="KW-1185">Reference proteome</keyword>
<dbReference type="AlphaFoldDB" id="A0A4R2J6Q3"/>
<evidence type="ECO:0000256" key="1">
    <source>
        <dbReference type="SAM" id="SignalP"/>
    </source>
</evidence>
<accession>A0A4R2J6Q3</accession>
<gene>
    <name evidence="2" type="ORF">EV192_110359</name>
</gene>
<name>A0A4R2J6Q3_9PSEU</name>
<keyword evidence="1" id="KW-0732">Signal</keyword>
<reference evidence="2 3" key="1">
    <citation type="submission" date="2019-03" db="EMBL/GenBank/DDBJ databases">
        <title>Genomic Encyclopedia of Type Strains, Phase IV (KMG-IV): sequencing the most valuable type-strain genomes for metagenomic binning, comparative biology and taxonomic classification.</title>
        <authorList>
            <person name="Goeker M."/>
        </authorList>
    </citation>
    <scope>NUCLEOTIDE SEQUENCE [LARGE SCALE GENOMIC DNA]</scope>
    <source>
        <strain evidence="2 3">DSM 45934</strain>
    </source>
</reference>